<reference evidence="2" key="1">
    <citation type="journal article" date="2013" name="Nature">
        <title>Draft genome of the wheat A-genome progenitor Triticum urartu.</title>
        <authorList>
            <person name="Ling H.Q."/>
            <person name="Zhao S."/>
            <person name="Liu D."/>
            <person name="Wang J."/>
            <person name="Sun H."/>
            <person name="Zhang C."/>
            <person name="Fan H."/>
            <person name="Li D."/>
            <person name="Dong L."/>
            <person name="Tao Y."/>
            <person name="Gao C."/>
            <person name="Wu H."/>
            <person name="Li Y."/>
            <person name="Cui Y."/>
            <person name="Guo X."/>
            <person name="Zheng S."/>
            <person name="Wang B."/>
            <person name="Yu K."/>
            <person name="Liang Q."/>
            <person name="Yang W."/>
            <person name="Lou X."/>
            <person name="Chen J."/>
            <person name="Feng M."/>
            <person name="Jian J."/>
            <person name="Zhang X."/>
            <person name="Luo G."/>
            <person name="Jiang Y."/>
            <person name="Liu J."/>
            <person name="Wang Z."/>
            <person name="Sha Y."/>
            <person name="Zhang B."/>
            <person name="Wu H."/>
            <person name="Tang D."/>
            <person name="Shen Q."/>
            <person name="Xue P."/>
            <person name="Zou S."/>
            <person name="Wang X."/>
            <person name="Liu X."/>
            <person name="Wang F."/>
            <person name="Yang Y."/>
            <person name="An X."/>
            <person name="Dong Z."/>
            <person name="Zhang K."/>
            <person name="Zhang X."/>
            <person name="Luo M.C."/>
            <person name="Dvorak J."/>
            <person name="Tong Y."/>
            <person name="Wang J."/>
            <person name="Yang H."/>
            <person name="Li Z."/>
            <person name="Wang D."/>
            <person name="Zhang A."/>
            <person name="Wang J."/>
        </authorList>
    </citation>
    <scope>NUCLEOTIDE SEQUENCE</scope>
</reference>
<dbReference type="AlphaFoldDB" id="M7ZR12"/>
<protein>
    <submittedName>
        <fullName evidence="2">Uncharacterized protein</fullName>
    </submittedName>
</protein>
<organism evidence="2">
    <name type="scientific">Triticum urartu</name>
    <name type="common">Red wild einkorn</name>
    <name type="synonym">Crithodium urartu</name>
    <dbReference type="NCBI Taxonomy" id="4572"/>
    <lineage>
        <taxon>Eukaryota</taxon>
        <taxon>Viridiplantae</taxon>
        <taxon>Streptophyta</taxon>
        <taxon>Embryophyta</taxon>
        <taxon>Tracheophyta</taxon>
        <taxon>Spermatophyta</taxon>
        <taxon>Magnoliopsida</taxon>
        <taxon>Liliopsida</taxon>
        <taxon>Poales</taxon>
        <taxon>Poaceae</taxon>
        <taxon>BOP clade</taxon>
        <taxon>Pooideae</taxon>
        <taxon>Triticodae</taxon>
        <taxon>Triticeae</taxon>
        <taxon>Triticinae</taxon>
        <taxon>Triticum</taxon>
    </lineage>
</organism>
<accession>M7ZR12</accession>
<feature type="region of interest" description="Disordered" evidence="1">
    <location>
        <begin position="70"/>
        <end position="98"/>
    </location>
</feature>
<proteinExistence type="predicted"/>
<gene>
    <name evidence="2" type="ORF">TRIUR3_05078</name>
</gene>
<evidence type="ECO:0000256" key="1">
    <source>
        <dbReference type="SAM" id="MobiDB-lite"/>
    </source>
</evidence>
<sequence length="98" mass="10762">MCHFIQAFTSSVTCQDAANAGISAEWQEEADEKLKLLDLDHTEKKPVKLPAARQQVSRRPQQISHLLIGKSGRRRPPADQVAAARPPADQAAVAPRKI</sequence>
<evidence type="ECO:0000313" key="2">
    <source>
        <dbReference type="EMBL" id="EMS54820.1"/>
    </source>
</evidence>
<dbReference type="EMBL" id="KD177900">
    <property type="protein sequence ID" value="EMS54820.1"/>
    <property type="molecule type" value="Genomic_DNA"/>
</dbReference>
<feature type="compositionally biased region" description="Low complexity" evidence="1">
    <location>
        <begin position="78"/>
        <end position="98"/>
    </location>
</feature>
<name>M7ZR12_TRIUA</name>